<dbReference type="Proteomes" id="UP000812966">
    <property type="component" value="Unassembled WGS sequence"/>
</dbReference>
<protein>
    <submittedName>
        <fullName evidence="1">Uncharacterized protein</fullName>
    </submittedName>
</protein>
<reference evidence="1" key="1">
    <citation type="submission" date="2020-04" db="EMBL/GenBank/DDBJ databases">
        <title>Analysis of mating type loci in Filobasidium floriforme.</title>
        <authorList>
            <person name="Nowrousian M."/>
        </authorList>
    </citation>
    <scope>NUCLEOTIDE SEQUENCE</scope>
    <source>
        <strain evidence="1">CBS 6242</strain>
    </source>
</reference>
<dbReference type="EMBL" id="JABELV010000003">
    <property type="protein sequence ID" value="KAG7575455.1"/>
    <property type="molecule type" value="Genomic_DNA"/>
</dbReference>
<evidence type="ECO:0000313" key="2">
    <source>
        <dbReference type="Proteomes" id="UP000812966"/>
    </source>
</evidence>
<proteinExistence type="predicted"/>
<name>A0A8K0JS81_9TREE</name>
<accession>A0A8K0JS81</accession>
<sequence>MTPTTTERTSLKSRRVRHARSDLDWSVQRTPGWKLWHWRIVKDRYHSLVVPAKWAELEDLFDAKAAELGDTKQTKTAGDIARRVGSGDNRMKFNQVAQLAVLTGRGPSSFTEDEQRFFAAIKGQYVRRAYKAGTLSACCLKLSEDLEDWAAEDSTRVVHPRTPDKIFKVLSNILARNDPKDWFSKQENPEFHRQEIVKHEECLDAIDKRKIQDKEYVGTW</sequence>
<organism evidence="1 2">
    <name type="scientific">Filobasidium floriforme</name>
    <dbReference type="NCBI Taxonomy" id="5210"/>
    <lineage>
        <taxon>Eukaryota</taxon>
        <taxon>Fungi</taxon>
        <taxon>Dikarya</taxon>
        <taxon>Basidiomycota</taxon>
        <taxon>Agaricomycotina</taxon>
        <taxon>Tremellomycetes</taxon>
        <taxon>Filobasidiales</taxon>
        <taxon>Filobasidiaceae</taxon>
        <taxon>Filobasidium</taxon>
    </lineage>
</organism>
<dbReference type="AlphaFoldDB" id="A0A8K0JS81"/>
<keyword evidence="2" id="KW-1185">Reference proteome</keyword>
<evidence type="ECO:0000313" key="1">
    <source>
        <dbReference type="EMBL" id="KAG7575455.1"/>
    </source>
</evidence>
<comment type="caution">
    <text evidence="1">The sequence shown here is derived from an EMBL/GenBank/DDBJ whole genome shotgun (WGS) entry which is preliminary data.</text>
</comment>
<gene>
    <name evidence="1" type="ORF">FFLO_00274</name>
</gene>